<dbReference type="AlphaFoldDB" id="A0A432JJ68"/>
<name>A0A432JJ68_9GAMM</name>
<dbReference type="PANTHER" id="PTHR47893:SF1">
    <property type="entry name" value="REGULATORY PROTEIN PCHR"/>
    <property type="match status" value="1"/>
</dbReference>
<keyword evidence="2" id="KW-0804">Transcription</keyword>
<dbReference type="EMBL" id="RXHI01000014">
    <property type="protein sequence ID" value="RUA22587.1"/>
    <property type="molecule type" value="Genomic_DNA"/>
</dbReference>
<evidence type="ECO:0000256" key="1">
    <source>
        <dbReference type="ARBA" id="ARBA00023015"/>
    </source>
</evidence>
<keyword evidence="1" id="KW-0805">Transcription regulation</keyword>
<dbReference type="GO" id="GO:0043565">
    <property type="term" value="F:sequence-specific DNA binding"/>
    <property type="evidence" value="ECO:0007669"/>
    <property type="project" value="InterPro"/>
</dbReference>
<dbReference type="SMART" id="SM00342">
    <property type="entry name" value="HTH_ARAC"/>
    <property type="match status" value="1"/>
</dbReference>
<dbReference type="InterPro" id="IPR018060">
    <property type="entry name" value="HTH_AraC"/>
</dbReference>
<dbReference type="Gene3D" id="1.10.10.60">
    <property type="entry name" value="Homeodomain-like"/>
    <property type="match status" value="1"/>
</dbReference>
<evidence type="ECO:0000259" key="3">
    <source>
        <dbReference type="PROSITE" id="PS01124"/>
    </source>
</evidence>
<comment type="caution">
    <text evidence="4">The sequence shown here is derived from an EMBL/GenBank/DDBJ whole genome shotgun (WGS) entry which is preliminary data.</text>
</comment>
<evidence type="ECO:0000313" key="4">
    <source>
        <dbReference type="EMBL" id="RUA22587.1"/>
    </source>
</evidence>
<proteinExistence type="predicted"/>
<dbReference type="Pfam" id="PF12833">
    <property type="entry name" value="HTH_18"/>
    <property type="match status" value="1"/>
</dbReference>
<reference evidence="4" key="1">
    <citation type="submission" date="2018-12" db="EMBL/GenBank/DDBJ databases">
        <authorList>
            <person name="Jadhav K."/>
            <person name="Kushwaha B."/>
            <person name="Jadhav I."/>
        </authorList>
    </citation>
    <scope>NUCLEOTIDE SEQUENCE [LARGE SCALE GENOMIC DNA]</scope>
    <source>
        <strain evidence="4">SBS 10</strain>
    </source>
</reference>
<evidence type="ECO:0000256" key="2">
    <source>
        <dbReference type="ARBA" id="ARBA00023163"/>
    </source>
</evidence>
<accession>A0A432JJ68</accession>
<dbReference type="PROSITE" id="PS01124">
    <property type="entry name" value="HTH_ARAC_FAMILY_2"/>
    <property type="match status" value="1"/>
</dbReference>
<feature type="domain" description="HTH araC/xylS-type" evidence="3">
    <location>
        <begin position="1"/>
        <end position="70"/>
    </location>
</feature>
<organism evidence="4">
    <name type="scientific">Billgrantia gudaonensis</name>
    <dbReference type="NCBI Taxonomy" id="376427"/>
    <lineage>
        <taxon>Bacteria</taxon>
        <taxon>Pseudomonadati</taxon>
        <taxon>Pseudomonadota</taxon>
        <taxon>Gammaproteobacteria</taxon>
        <taxon>Oceanospirillales</taxon>
        <taxon>Halomonadaceae</taxon>
        <taxon>Billgrantia</taxon>
    </lineage>
</organism>
<protein>
    <submittedName>
        <fullName evidence="4">AraC family transcriptional regulator</fullName>
    </submittedName>
</protein>
<dbReference type="InterPro" id="IPR009057">
    <property type="entry name" value="Homeodomain-like_sf"/>
</dbReference>
<dbReference type="InterPro" id="IPR053142">
    <property type="entry name" value="PchR_regulatory_protein"/>
</dbReference>
<gene>
    <name evidence="4" type="ORF">DSL92_05225</name>
</gene>
<dbReference type="SUPFAM" id="SSF46689">
    <property type="entry name" value="Homeodomain-like"/>
    <property type="match status" value="1"/>
</dbReference>
<dbReference type="PANTHER" id="PTHR47893">
    <property type="entry name" value="REGULATORY PROTEIN PCHR"/>
    <property type="match status" value="1"/>
</dbReference>
<sequence length="70" mass="8170">MSPSTLRDKFRRACSIVFGYLQECRLSKARQLPRRGYSVQQTAHLCGYRHATNFATAFRRRFGYPPSSRL</sequence>
<dbReference type="GO" id="GO:0003700">
    <property type="term" value="F:DNA-binding transcription factor activity"/>
    <property type="evidence" value="ECO:0007669"/>
    <property type="project" value="InterPro"/>
</dbReference>